<evidence type="ECO:0000313" key="7">
    <source>
        <dbReference type="EMBL" id="GGK07421.1"/>
    </source>
</evidence>
<evidence type="ECO:0000313" key="8">
    <source>
        <dbReference type="Proteomes" id="UP000649739"/>
    </source>
</evidence>
<dbReference type="CDD" id="cd04077">
    <property type="entry name" value="Peptidases_S8_PCSK9_ProteinaseK_like"/>
    <property type="match status" value="1"/>
</dbReference>
<dbReference type="InterPro" id="IPR023828">
    <property type="entry name" value="Peptidase_S8_Ser-AS"/>
</dbReference>
<dbReference type="AlphaFoldDB" id="A0A8J3BGF0"/>
<dbReference type="InterPro" id="IPR000209">
    <property type="entry name" value="Peptidase_S8/S53_dom"/>
</dbReference>
<reference evidence="7" key="1">
    <citation type="journal article" date="2014" name="Int. J. Syst. Evol. Microbiol.">
        <title>Complete genome sequence of Corynebacterium casei LMG S-19264T (=DSM 44701T), isolated from a smear-ripened cheese.</title>
        <authorList>
            <consortium name="US DOE Joint Genome Institute (JGI-PGF)"/>
            <person name="Walter F."/>
            <person name="Albersmeier A."/>
            <person name="Kalinowski J."/>
            <person name="Ruckert C."/>
        </authorList>
    </citation>
    <scope>NUCLEOTIDE SEQUENCE</scope>
    <source>
        <strain evidence="7">JCM 3090</strain>
    </source>
</reference>
<dbReference type="InterPro" id="IPR036852">
    <property type="entry name" value="Peptidase_S8/S53_dom_sf"/>
</dbReference>
<dbReference type="FunFam" id="3.40.50.200:FF:000014">
    <property type="entry name" value="Proteinase K"/>
    <property type="match status" value="1"/>
</dbReference>
<dbReference type="PANTHER" id="PTHR43806:SF11">
    <property type="entry name" value="CEREVISIN-RELATED"/>
    <property type="match status" value="1"/>
</dbReference>
<evidence type="ECO:0000256" key="3">
    <source>
        <dbReference type="ARBA" id="ARBA00022801"/>
    </source>
</evidence>
<name>A0A8J3BGF0_9ACTN</name>
<evidence type="ECO:0000259" key="6">
    <source>
        <dbReference type="Pfam" id="PF00082"/>
    </source>
</evidence>
<dbReference type="SUPFAM" id="SSF52743">
    <property type="entry name" value="Subtilisin-like"/>
    <property type="match status" value="1"/>
</dbReference>
<evidence type="ECO:0000256" key="2">
    <source>
        <dbReference type="ARBA" id="ARBA00022670"/>
    </source>
</evidence>
<comment type="similarity">
    <text evidence="1 5">Belongs to the peptidase S8 family.</text>
</comment>
<feature type="active site" description="Charge relay system" evidence="5">
    <location>
        <position position="197"/>
    </location>
</feature>
<dbReference type="Gene3D" id="3.30.70.80">
    <property type="entry name" value="Peptidase S8 propeptide/proteinase inhibitor I9"/>
    <property type="match status" value="1"/>
</dbReference>
<dbReference type="GO" id="GO:0004252">
    <property type="term" value="F:serine-type endopeptidase activity"/>
    <property type="evidence" value="ECO:0007669"/>
    <property type="project" value="UniProtKB-UniRule"/>
</dbReference>
<accession>A0A8J3BGF0</accession>
<dbReference type="InterPro" id="IPR037045">
    <property type="entry name" value="S8pro/Inhibitor_I9_sf"/>
</dbReference>
<dbReference type="PANTHER" id="PTHR43806">
    <property type="entry name" value="PEPTIDASE S8"/>
    <property type="match status" value="1"/>
</dbReference>
<feature type="active site" description="Charge relay system" evidence="5">
    <location>
        <position position="164"/>
    </location>
</feature>
<dbReference type="Proteomes" id="UP000649739">
    <property type="component" value="Unassembled WGS sequence"/>
</dbReference>
<dbReference type="Pfam" id="PF00082">
    <property type="entry name" value="Peptidase_S8"/>
    <property type="match status" value="1"/>
</dbReference>
<sequence>MKSTATGRWALAAAGVVTLATVIAVPAAALGAPAEGFVRSAVERPIAGAYIVQLRESARIAAGPAAIEAAAAGLGRRYGGDVHAVYTHALHGFAVRGLSDRAAHRLAADPAVAQVRADGLARAVDTQDNPPNWGLDRIDQQALPLDKKYTYNATGEGVTVYDTDTGIRPTHAEFEGRASVGADFIKDGKNGIDCQGHGTHTAGTSVGKTVGVAKKAKVVALRMLGTNCTGNGPDSAGVEAIDWITKNGVKPAVVNMSWTFDDAHLGDTALANSIAAGFVYVAAAGNSNTDGCSTGPGGVAKDVLNVGATSRNDARASFSNYGTCLDIFAPGDNIPSASHSSDTGSATMSGTSMAAPHVTGVVALYLQRHPQANQAEVTKALTDSAIKGKVTNPGSGSPNLLVYTGDIK</sequence>
<comment type="caution">
    <text evidence="7">The sequence shown here is derived from an EMBL/GenBank/DDBJ whole genome shotgun (WGS) entry which is preliminary data.</text>
</comment>
<dbReference type="GO" id="GO:0006508">
    <property type="term" value="P:proteolysis"/>
    <property type="evidence" value="ECO:0007669"/>
    <property type="project" value="UniProtKB-KW"/>
</dbReference>
<dbReference type="Gene3D" id="3.40.50.200">
    <property type="entry name" value="Peptidase S8/S53 domain"/>
    <property type="match status" value="1"/>
</dbReference>
<protein>
    <recommendedName>
        <fullName evidence="6">Peptidase S8/S53 domain-containing protein</fullName>
    </recommendedName>
</protein>
<dbReference type="InterPro" id="IPR050131">
    <property type="entry name" value="Peptidase_S8_subtilisin-like"/>
</dbReference>
<proteinExistence type="inferred from homology"/>
<dbReference type="RefSeq" id="WP_189171894.1">
    <property type="nucleotide sequence ID" value="NZ_BMQB01000011.1"/>
</dbReference>
<keyword evidence="2 5" id="KW-0645">Protease</keyword>
<keyword evidence="4 5" id="KW-0720">Serine protease</keyword>
<dbReference type="GO" id="GO:0005615">
    <property type="term" value="C:extracellular space"/>
    <property type="evidence" value="ECO:0007669"/>
    <property type="project" value="TreeGrafter"/>
</dbReference>
<keyword evidence="8" id="KW-1185">Reference proteome</keyword>
<dbReference type="PROSITE" id="PS51892">
    <property type="entry name" value="SUBTILASE"/>
    <property type="match status" value="1"/>
</dbReference>
<evidence type="ECO:0000256" key="5">
    <source>
        <dbReference type="PROSITE-ProRule" id="PRU01240"/>
    </source>
</evidence>
<evidence type="ECO:0000256" key="1">
    <source>
        <dbReference type="ARBA" id="ARBA00011073"/>
    </source>
</evidence>
<keyword evidence="3 5" id="KW-0378">Hydrolase</keyword>
<reference evidence="7" key="2">
    <citation type="submission" date="2020-09" db="EMBL/GenBank/DDBJ databases">
        <authorList>
            <person name="Sun Q."/>
            <person name="Ohkuma M."/>
        </authorList>
    </citation>
    <scope>NUCLEOTIDE SEQUENCE</scope>
    <source>
        <strain evidence="7">JCM 3090</strain>
    </source>
</reference>
<dbReference type="InterPro" id="IPR034193">
    <property type="entry name" value="PCSK9_ProteinaseK-like"/>
</dbReference>
<gene>
    <name evidence="7" type="ORF">GCM10010123_41690</name>
</gene>
<dbReference type="PRINTS" id="PR00723">
    <property type="entry name" value="SUBTILISIN"/>
</dbReference>
<feature type="domain" description="Peptidase S8/S53" evidence="6">
    <location>
        <begin position="155"/>
        <end position="388"/>
    </location>
</feature>
<evidence type="ECO:0000256" key="4">
    <source>
        <dbReference type="ARBA" id="ARBA00022825"/>
    </source>
</evidence>
<dbReference type="InterPro" id="IPR015500">
    <property type="entry name" value="Peptidase_S8_subtilisin-rel"/>
</dbReference>
<organism evidence="7 8">
    <name type="scientific">Pilimelia anulata</name>
    <dbReference type="NCBI Taxonomy" id="53371"/>
    <lineage>
        <taxon>Bacteria</taxon>
        <taxon>Bacillati</taxon>
        <taxon>Actinomycetota</taxon>
        <taxon>Actinomycetes</taxon>
        <taxon>Micromonosporales</taxon>
        <taxon>Micromonosporaceae</taxon>
        <taxon>Pilimelia</taxon>
    </lineage>
</organism>
<dbReference type="PROSITE" id="PS00138">
    <property type="entry name" value="SUBTILASE_SER"/>
    <property type="match status" value="1"/>
</dbReference>
<dbReference type="EMBL" id="BMQB01000011">
    <property type="protein sequence ID" value="GGK07421.1"/>
    <property type="molecule type" value="Genomic_DNA"/>
</dbReference>
<feature type="active site" description="Charge relay system" evidence="5">
    <location>
        <position position="352"/>
    </location>
</feature>